<gene>
    <name evidence="8" type="ORF">UFOPK3574_00570</name>
</gene>
<keyword evidence="3" id="KW-0808">Transferase</keyword>
<accession>A0A6J5Z6Q5</accession>
<evidence type="ECO:0000256" key="4">
    <source>
        <dbReference type="ARBA" id="ARBA00022692"/>
    </source>
</evidence>
<evidence type="ECO:0000313" key="8">
    <source>
        <dbReference type="EMBL" id="CAB4336179.1"/>
    </source>
</evidence>
<organism evidence="8">
    <name type="scientific">freshwater metagenome</name>
    <dbReference type="NCBI Taxonomy" id="449393"/>
    <lineage>
        <taxon>unclassified sequences</taxon>
        <taxon>metagenomes</taxon>
        <taxon>ecological metagenomes</taxon>
    </lineage>
</organism>
<evidence type="ECO:0000256" key="2">
    <source>
        <dbReference type="ARBA" id="ARBA00022475"/>
    </source>
</evidence>
<dbReference type="CDD" id="cd06853">
    <property type="entry name" value="GT_WecA_like"/>
    <property type="match status" value="1"/>
</dbReference>
<feature type="transmembrane region" description="Helical" evidence="7">
    <location>
        <begin position="48"/>
        <end position="70"/>
    </location>
</feature>
<reference evidence="8" key="1">
    <citation type="submission" date="2020-05" db="EMBL/GenBank/DDBJ databases">
        <authorList>
            <person name="Chiriac C."/>
            <person name="Salcher M."/>
            <person name="Ghai R."/>
            <person name="Kavagutti S V."/>
        </authorList>
    </citation>
    <scope>NUCLEOTIDE SEQUENCE</scope>
</reference>
<feature type="transmembrane region" description="Helical" evidence="7">
    <location>
        <begin position="308"/>
        <end position="327"/>
    </location>
</feature>
<evidence type="ECO:0000256" key="7">
    <source>
        <dbReference type="SAM" id="Phobius"/>
    </source>
</evidence>
<protein>
    <submittedName>
        <fullName evidence="8">Unannotated protein</fullName>
    </submittedName>
</protein>
<dbReference type="PANTHER" id="PTHR22926">
    <property type="entry name" value="PHOSPHO-N-ACETYLMURAMOYL-PENTAPEPTIDE-TRANSFERASE"/>
    <property type="match status" value="1"/>
</dbReference>
<dbReference type="PROSITE" id="PS01348">
    <property type="entry name" value="MRAY_2"/>
    <property type="match status" value="1"/>
</dbReference>
<dbReference type="GO" id="GO:0005886">
    <property type="term" value="C:plasma membrane"/>
    <property type="evidence" value="ECO:0007669"/>
    <property type="project" value="UniProtKB-SubCell"/>
</dbReference>
<dbReference type="InterPro" id="IPR000715">
    <property type="entry name" value="Glycosyl_transferase_4"/>
</dbReference>
<dbReference type="GO" id="GO:0071555">
    <property type="term" value="P:cell wall organization"/>
    <property type="evidence" value="ECO:0007669"/>
    <property type="project" value="TreeGrafter"/>
</dbReference>
<keyword evidence="6 7" id="KW-0472">Membrane</keyword>
<sequence>MREYLVTLLLAAALCYIITPLVRKWALHFGAVAQIRKRDIHVVPTPRWGGLAMWLAMSATFLIVGNLSLVGKSFGHDAQGIFLAGTFLVLLGMLDDKFELDAITKLAGQALAAGILLLYGIQILWLPINGVTMLPPSVGQLLTVFIVLVTINAVNFIDGLDGLAAGIVAISGAAFFAFAYLLAVVYGFNRAGAPSLITAIAIGVCLGFLPHNSFPARIFMGDSGSMFLGLMLAASAITLTGQVDPNAISEEKLGPALLPLLLPFAVLAIPLADLTLAIIRRIRAGKSPFSSDKEHLHHRIMRAGNTQMRTAAIMYLWTATIAFPVSVSAFAPLWVSAIFAGAMLAFTINFSRGKSKSFRNLESADHE</sequence>
<keyword evidence="2" id="KW-1003">Cell membrane</keyword>
<evidence type="ECO:0000256" key="1">
    <source>
        <dbReference type="ARBA" id="ARBA00004651"/>
    </source>
</evidence>
<name>A0A6J5Z6Q5_9ZZZZ</name>
<keyword evidence="4 7" id="KW-0812">Transmembrane</keyword>
<evidence type="ECO:0000256" key="3">
    <source>
        <dbReference type="ARBA" id="ARBA00022679"/>
    </source>
</evidence>
<keyword evidence="5 7" id="KW-1133">Transmembrane helix</keyword>
<dbReference type="Pfam" id="PF00953">
    <property type="entry name" value="Glycos_transf_4"/>
    <property type="match status" value="1"/>
</dbReference>
<evidence type="ECO:0000256" key="6">
    <source>
        <dbReference type="ARBA" id="ARBA00023136"/>
    </source>
</evidence>
<feature type="transmembrane region" description="Helical" evidence="7">
    <location>
        <begin position="216"/>
        <end position="237"/>
    </location>
</feature>
<feature type="transmembrane region" description="Helical" evidence="7">
    <location>
        <begin position="76"/>
        <end position="94"/>
    </location>
</feature>
<dbReference type="GO" id="GO:0009103">
    <property type="term" value="P:lipopolysaccharide biosynthetic process"/>
    <property type="evidence" value="ECO:0007669"/>
    <property type="project" value="TreeGrafter"/>
</dbReference>
<feature type="transmembrane region" description="Helical" evidence="7">
    <location>
        <begin position="106"/>
        <end position="126"/>
    </location>
</feature>
<dbReference type="AlphaFoldDB" id="A0A6J5Z6Q5"/>
<dbReference type="GO" id="GO:0044038">
    <property type="term" value="P:cell wall macromolecule biosynthetic process"/>
    <property type="evidence" value="ECO:0007669"/>
    <property type="project" value="TreeGrafter"/>
</dbReference>
<dbReference type="GO" id="GO:0016780">
    <property type="term" value="F:phosphotransferase activity, for other substituted phosphate groups"/>
    <property type="evidence" value="ECO:0007669"/>
    <property type="project" value="InterPro"/>
</dbReference>
<feature type="transmembrane region" description="Helical" evidence="7">
    <location>
        <begin position="6"/>
        <end position="27"/>
    </location>
</feature>
<dbReference type="InterPro" id="IPR018480">
    <property type="entry name" value="PNAcMuramoyl-5peptid_Trfase_CS"/>
</dbReference>
<feature type="transmembrane region" description="Helical" evidence="7">
    <location>
        <begin position="138"/>
        <end position="157"/>
    </location>
</feature>
<feature type="transmembrane region" description="Helical" evidence="7">
    <location>
        <begin position="191"/>
        <end position="209"/>
    </location>
</feature>
<dbReference type="EMBL" id="CAESAF010000047">
    <property type="protein sequence ID" value="CAB4336179.1"/>
    <property type="molecule type" value="Genomic_DNA"/>
</dbReference>
<evidence type="ECO:0000256" key="5">
    <source>
        <dbReference type="ARBA" id="ARBA00022989"/>
    </source>
</evidence>
<comment type="subcellular location">
    <subcellularLocation>
        <location evidence="1">Cell membrane</location>
        <topology evidence="1">Multi-pass membrane protein</topology>
    </subcellularLocation>
</comment>
<feature type="transmembrane region" description="Helical" evidence="7">
    <location>
        <begin position="257"/>
        <end position="279"/>
    </location>
</feature>
<feature type="transmembrane region" description="Helical" evidence="7">
    <location>
        <begin position="333"/>
        <end position="351"/>
    </location>
</feature>
<dbReference type="PANTHER" id="PTHR22926:SF3">
    <property type="entry name" value="UNDECAPRENYL-PHOSPHATE ALPHA-N-ACETYLGLUCOSAMINYL 1-PHOSPHATE TRANSFERASE"/>
    <property type="match status" value="1"/>
</dbReference>
<proteinExistence type="predicted"/>
<feature type="transmembrane region" description="Helical" evidence="7">
    <location>
        <begin position="164"/>
        <end position="185"/>
    </location>
</feature>